<dbReference type="EMBL" id="AP019834">
    <property type="protein sequence ID" value="BBM47614.1"/>
    <property type="molecule type" value="Genomic_DNA"/>
</dbReference>
<proteinExistence type="predicted"/>
<protein>
    <submittedName>
        <fullName evidence="1">Uncharacterized protein</fullName>
    </submittedName>
</protein>
<evidence type="ECO:0000313" key="2">
    <source>
        <dbReference type="Proteomes" id="UP000321397"/>
    </source>
</evidence>
<organism evidence="1 2">
    <name type="scientific">Leptotrichia wadei</name>
    <dbReference type="NCBI Taxonomy" id="157687"/>
    <lineage>
        <taxon>Bacteria</taxon>
        <taxon>Fusobacteriati</taxon>
        <taxon>Fusobacteriota</taxon>
        <taxon>Fusobacteriia</taxon>
        <taxon>Fusobacteriales</taxon>
        <taxon>Leptotrichiaceae</taxon>
        <taxon>Leptotrichia</taxon>
    </lineage>
</organism>
<sequence>MGKIRIMFILKEKEWKGKIRLNLRRKCWRRSKTYEKSLLKILMLLGLVGNYAKDKNGEYYRGEKIRENR</sequence>
<dbReference type="Proteomes" id="UP000321397">
    <property type="component" value="Chromosome"/>
</dbReference>
<accession>A0A510K7R1</accession>
<gene>
    <name evidence="1" type="ORF">JMUB3933_1115</name>
</gene>
<dbReference type="AlphaFoldDB" id="A0A510K7R1"/>
<reference evidence="1 2" key="1">
    <citation type="submission" date="2019-07" db="EMBL/GenBank/DDBJ databases">
        <title>Complete Genome Sequence of Leptotrichia wadei Strain JMUB3933.</title>
        <authorList>
            <person name="Watanabe S."/>
            <person name="Cui L."/>
        </authorList>
    </citation>
    <scope>NUCLEOTIDE SEQUENCE [LARGE SCALE GENOMIC DNA]</scope>
    <source>
        <strain evidence="1 2">JMUB3933</strain>
    </source>
</reference>
<evidence type="ECO:0000313" key="1">
    <source>
        <dbReference type="EMBL" id="BBM47614.1"/>
    </source>
</evidence>
<name>A0A510K7R1_9FUSO</name>